<evidence type="ECO:0000313" key="4">
    <source>
        <dbReference type="EMBL" id="SMD44444.1"/>
    </source>
</evidence>
<feature type="transmembrane region" description="Helical" evidence="2">
    <location>
        <begin position="111"/>
        <end position="130"/>
    </location>
</feature>
<dbReference type="Proteomes" id="UP000192333">
    <property type="component" value="Chromosome I"/>
</dbReference>
<dbReference type="InterPro" id="IPR036249">
    <property type="entry name" value="Thioredoxin-like_sf"/>
</dbReference>
<evidence type="ECO:0000256" key="2">
    <source>
        <dbReference type="SAM" id="Phobius"/>
    </source>
</evidence>
<dbReference type="Gene3D" id="3.40.30.10">
    <property type="entry name" value="Glutaredoxin"/>
    <property type="match status" value="1"/>
</dbReference>
<evidence type="ECO:0000259" key="3">
    <source>
        <dbReference type="PROSITE" id="PS51352"/>
    </source>
</evidence>
<name>A0A1W2H6Q6_9BACT</name>
<dbReference type="SUPFAM" id="SSF52833">
    <property type="entry name" value="Thioredoxin-like"/>
    <property type="match status" value="1"/>
</dbReference>
<feature type="region of interest" description="Disordered" evidence="1">
    <location>
        <begin position="9"/>
        <end position="29"/>
    </location>
</feature>
<keyword evidence="2" id="KW-0812">Transmembrane</keyword>
<proteinExistence type="predicted"/>
<dbReference type="InterPro" id="IPR013766">
    <property type="entry name" value="Thioredoxin_domain"/>
</dbReference>
<keyword evidence="2" id="KW-0472">Membrane</keyword>
<keyword evidence="5" id="KW-1185">Reference proteome</keyword>
<organism evidence="4 5">
    <name type="scientific">Aquiflexum balticum DSM 16537</name>
    <dbReference type="NCBI Taxonomy" id="758820"/>
    <lineage>
        <taxon>Bacteria</taxon>
        <taxon>Pseudomonadati</taxon>
        <taxon>Bacteroidota</taxon>
        <taxon>Cytophagia</taxon>
        <taxon>Cytophagales</taxon>
        <taxon>Cyclobacteriaceae</taxon>
        <taxon>Aquiflexum</taxon>
    </lineage>
</organism>
<evidence type="ECO:0000256" key="1">
    <source>
        <dbReference type="SAM" id="MobiDB-lite"/>
    </source>
</evidence>
<keyword evidence="2" id="KW-1133">Transmembrane helix</keyword>
<reference evidence="5" key="1">
    <citation type="submission" date="2017-04" db="EMBL/GenBank/DDBJ databases">
        <authorList>
            <person name="Varghese N."/>
            <person name="Submissions S."/>
        </authorList>
    </citation>
    <scope>NUCLEOTIDE SEQUENCE [LARGE SCALE GENOMIC DNA]</scope>
    <source>
        <strain evidence="5">DSM 16537</strain>
    </source>
</reference>
<dbReference type="PROSITE" id="PS51352">
    <property type="entry name" value="THIOREDOXIN_2"/>
    <property type="match status" value="1"/>
</dbReference>
<evidence type="ECO:0000313" key="5">
    <source>
        <dbReference type="Proteomes" id="UP000192333"/>
    </source>
</evidence>
<dbReference type="AlphaFoldDB" id="A0A1W2H6Q6"/>
<protein>
    <submittedName>
        <fullName evidence="4">Cytochrome oxidase Cu insertion factor, SCO1/SenC/PrrC family</fullName>
    </submittedName>
</protein>
<dbReference type="EMBL" id="LT838813">
    <property type="protein sequence ID" value="SMD44444.1"/>
    <property type="molecule type" value="Genomic_DNA"/>
</dbReference>
<gene>
    <name evidence="4" type="ORF">SAMN00777080_3065</name>
</gene>
<feature type="domain" description="Thioredoxin" evidence="3">
    <location>
        <begin position="501"/>
        <end position="648"/>
    </location>
</feature>
<sequence>MITIKQTFQTPFPPYQTSHRQETKSQSSTPPSWFLSLVSWFSNPVSWFFSKSRLSLLASHIYSLATFSYLMSHISNLPSSPSLLVSWPLTPGTWLSCPKSQTYLTRVRSHISSLISQVYILASLTLIFFFPKVAFTQTTTGTESQHSVPLTQNKKSGLLIYGQIYTHQKYPVVELEILPNPIDLISKNPSPISLKADTKIGNVWDGANGEHIFTFHLTDLNQNGFFSLRADENTLISNFLYNPGDSLKIRFDQTTGTTVFSGPSAPFFEVQYLMKREKAKQELSRPMVFATDDKAKFLSNQNVALTVKESKTTWRKEITVLEQTIEQKNRELLLNLSNPTNPSDPRWHVLSGFKDDLKEDKYQMLQTWLGGTIAREAVYGIYVQILNLEAKNNHQVLNSFLSEVSIVLKGHLKEIPPIQYVQGNDPYLEFLYYAARIFAKADNKDWHKAILEDIPAPYRDFLLAKHLVRQKDLDKSLIVEWIPLFQNEEIRTFINNYLLSSNLGKIIDDAALQNSDLKPVRLYDYLGKWTLIDFWYTGCSACIKYYEKSLGPLEKSLTTNPDFQIISISVDKSPEKWLKSLEKGTYTSSHAINLFTAGEGHHLPWLNENNIFGYPSQILLSPDGIVVKNTGLNLPADALLELILSHINSINHTKPNHN</sequence>
<accession>A0A1W2H6Q6</accession>
<dbReference type="STRING" id="758820.SAMN00777080_3065"/>